<name>A0ACC2IJB8_9PLEO</name>
<accession>A0ACC2IJB8</accession>
<reference evidence="1" key="1">
    <citation type="submission" date="2022-11" db="EMBL/GenBank/DDBJ databases">
        <title>Genome Sequence of Boeremia exigua.</title>
        <authorList>
            <person name="Buettner E."/>
        </authorList>
    </citation>
    <scope>NUCLEOTIDE SEQUENCE</scope>
    <source>
        <strain evidence="1">CU02</strain>
    </source>
</reference>
<sequence length="409" mass="44864">MTATHRESVSRIEDQPYQISPIETTTAPWLSLAYDTTDTHAQDTTGTQTHKHVPTDTITSLLFADSQASRDGENRETQSSLHSRNVSTSMATTTTPLLDAESAAAKSQCWPTSPRRIQSSWGAIILNGVFDVLLFSCAIAFLTFAAVVSHHDQVPTADYPRTTAMLLNATKYVRKDPLFKQRRELTTCKGPTVFPVLFALIVGRATHTVLRWRLERGESIGVLDTLAASTSLTSTLVSQFHLRAISLYGNILVSVWMLSPIGGQASIRQMTIGMRSTTESTSFDYFIHNGHNLYSFVSGAGYTNNPQSSIANTILIGGIIGSLTTTSTVDTWGNVKIPRIEYYESKAVPDNEGWLNTAFGSPESYSSMIGIPISGTNATQFINYKMTIQTSYIQTECSVTPKSKTMRTE</sequence>
<evidence type="ECO:0000313" key="2">
    <source>
        <dbReference type="Proteomes" id="UP001153331"/>
    </source>
</evidence>
<evidence type="ECO:0000313" key="1">
    <source>
        <dbReference type="EMBL" id="KAJ8115281.1"/>
    </source>
</evidence>
<protein>
    <submittedName>
        <fullName evidence="1">Uncharacterized protein</fullName>
    </submittedName>
</protein>
<comment type="caution">
    <text evidence="1">The sequence shown here is derived from an EMBL/GenBank/DDBJ whole genome shotgun (WGS) entry which is preliminary data.</text>
</comment>
<keyword evidence="2" id="KW-1185">Reference proteome</keyword>
<dbReference type="Proteomes" id="UP001153331">
    <property type="component" value="Unassembled WGS sequence"/>
</dbReference>
<proteinExistence type="predicted"/>
<gene>
    <name evidence="1" type="ORF">OPT61_g3031</name>
</gene>
<dbReference type="EMBL" id="JAPHNI010000148">
    <property type="protein sequence ID" value="KAJ8115281.1"/>
    <property type="molecule type" value="Genomic_DNA"/>
</dbReference>
<organism evidence="1 2">
    <name type="scientific">Boeremia exigua</name>
    <dbReference type="NCBI Taxonomy" id="749465"/>
    <lineage>
        <taxon>Eukaryota</taxon>
        <taxon>Fungi</taxon>
        <taxon>Dikarya</taxon>
        <taxon>Ascomycota</taxon>
        <taxon>Pezizomycotina</taxon>
        <taxon>Dothideomycetes</taxon>
        <taxon>Pleosporomycetidae</taxon>
        <taxon>Pleosporales</taxon>
        <taxon>Pleosporineae</taxon>
        <taxon>Didymellaceae</taxon>
        <taxon>Boeremia</taxon>
    </lineage>
</organism>